<dbReference type="Gene3D" id="3.40.50.12780">
    <property type="entry name" value="N-terminal domain of ligase-like"/>
    <property type="match status" value="2"/>
</dbReference>
<evidence type="ECO:0000256" key="2">
    <source>
        <dbReference type="ARBA" id="ARBA00022598"/>
    </source>
</evidence>
<dbReference type="InterPro" id="IPR000873">
    <property type="entry name" value="AMP-dep_synth/lig_dom"/>
</dbReference>
<evidence type="ECO:0000313" key="10">
    <source>
        <dbReference type="EMBL" id="GFR62283.1"/>
    </source>
</evidence>
<feature type="domain" description="AMP-binding enzyme C-terminal" evidence="9">
    <location>
        <begin position="577"/>
        <end position="656"/>
    </location>
</feature>
<feature type="region of interest" description="Disordered" evidence="7">
    <location>
        <begin position="322"/>
        <end position="347"/>
    </location>
</feature>
<evidence type="ECO:0000256" key="5">
    <source>
        <dbReference type="ARBA" id="ARBA00047319"/>
    </source>
</evidence>
<comment type="catalytic activity">
    <reaction evidence="5">
        <text>octanoate + ATP + CoA = octanoyl-CoA + AMP + diphosphate</text>
        <dbReference type="Rhea" id="RHEA:33631"/>
        <dbReference type="ChEBI" id="CHEBI:25646"/>
        <dbReference type="ChEBI" id="CHEBI:30616"/>
        <dbReference type="ChEBI" id="CHEBI:33019"/>
        <dbReference type="ChEBI" id="CHEBI:57287"/>
        <dbReference type="ChEBI" id="CHEBI:57386"/>
        <dbReference type="ChEBI" id="CHEBI:456215"/>
    </reaction>
</comment>
<protein>
    <recommendedName>
        <fullName evidence="4">Medium-chain acyl-CoA ligase ACSF2, mitochondrial</fullName>
    </recommendedName>
</protein>
<reference evidence="10 11" key="1">
    <citation type="journal article" date="2021" name="Elife">
        <title>Chloroplast acquisition without the gene transfer in kleptoplastic sea slugs, Plakobranchus ocellatus.</title>
        <authorList>
            <person name="Maeda T."/>
            <person name="Takahashi S."/>
            <person name="Yoshida T."/>
            <person name="Shimamura S."/>
            <person name="Takaki Y."/>
            <person name="Nagai Y."/>
            <person name="Toyoda A."/>
            <person name="Suzuki Y."/>
            <person name="Arimoto A."/>
            <person name="Ishii H."/>
            <person name="Satoh N."/>
            <person name="Nishiyama T."/>
            <person name="Hasebe M."/>
            <person name="Maruyama T."/>
            <person name="Minagawa J."/>
            <person name="Obokata J."/>
            <person name="Shigenobu S."/>
        </authorList>
    </citation>
    <scope>NUCLEOTIDE SEQUENCE [LARGE SCALE GENOMIC DNA]</scope>
</reference>
<dbReference type="AlphaFoldDB" id="A0AAV4EPB8"/>
<evidence type="ECO:0000313" key="11">
    <source>
        <dbReference type="Proteomes" id="UP000762676"/>
    </source>
</evidence>
<organism evidence="10 11">
    <name type="scientific">Elysia marginata</name>
    <dbReference type="NCBI Taxonomy" id="1093978"/>
    <lineage>
        <taxon>Eukaryota</taxon>
        <taxon>Metazoa</taxon>
        <taxon>Spiralia</taxon>
        <taxon>Lophotrochozoa</taxon>
        <taxon>Mollusca</taxon>
        <taxon>Gastropoda</taxon>
        <taxon>Heterobranchia</taxon>
        <taxon>Euthyneura</taxon>
        <taxon>Panpulmonata</taxon>
        <taxon>Sacoglossa</taxon>
        <taxon>Placobranchoidea</taxon>
        <taxon>Plakobranchidae</taxon>
        <taxon>Elysia</taxon>
    </lineage>
</organism>
<keyword evidence="2 10" id="KW-0436">Ligase</keyword>
<evidence type="ECO:0000259" key="9">
    <source>
        <dbReference type="Pfam" id="PF13193"/>
    </source>
</evidence>
<dbReference type="GO" id="GO:0006631">
    <property type="term" value="P:fatty acid metabolic process"/>
    <property type="evidence" value="ECO:0007669"/>
    <property type="project" value="TreeGrafter"/>
</dbReference>
<evidence type="ECO:0000256" key="6">
    <source>
        <dbReference type="ARBA" id="ARBA00048277"/>
    </source>
</evidence>
<keyword evidence="11" id="KW-1185">Reference proteome</keyword>
<dbReference type="Pfam" id="PF00501">
    <property type="entry name" value="AMP-binding"/>
    <property type="match status" value="2"/>
</dbReference>
<evidence type="ECO:0000256" key="1">
    <source>
        <dbReference type="ARBA" id="ARBA00006432"/>
    </source>
</evidence>
<accession>A0AAV4EPB8</accession>
<dbReference type="InterPro" id="IPR025110">
    <property type="entry name" value="AMP-bd_C"/>
</dbReference>
<dbReference type="EMBL" id="BMAT01007333">
    <property type="protein sequence ID" value="GFR62283.1"/>
    <property type="molecule type" value="Genomic_DNA"/>
</dbReference>
<feature type="compositionally biased region" description="Polar residues" evidence="7">
    <location>
        <begin position="331"/>
        <end position="340"/>
    </location>
</feature>
<dbReference type="InterPro" id="IPR042099">
    <property type="entry name" value="ANL_N_sf"/>
</dbReference>
<feature type="domain" description="AMP-dependent synthetase/ligase" evidence="8">
    <location>
        <begin position="391"/>
        <end position="524"/>
    </location>
</feature>
<dbReference type="InterPro" id="IPR045851">
    <property type="entry name" value="AMP-bd_C_sf"/>
</dbReference>
<comment type="catalytic activity">
    <reaction evidence="6">
        <text>a medium-chain fatty acid + ATP + CoA = a medium-chain fatty acyl-CoA + AMP + diphosphate</text>
        <dbReference type="Rhea" id="RHEA:48340"/>
        <dbReference type="ChEBI" id="CHEBI:30616"/>
        <dbReference type="ChEBI" id="CHEBI:33019"/>
        <dbReference type="ChEBI" id="CHEBI:57287"/>
        <dbReference type="ChEBI" id="CHEBI:59558"/>
        <dbReference type="ChEBI" id="CHEBI:90546"/>
        <dbReference type="ChEBI" id="CHEBI:456215"/>
        <dbReference type="EC" id="6.2.1.2"/>
    </reaction>
</comment>
<comment type="function">
    <text evidence="3">Acyl-CoA synthases catalyze the initial reaction in fatty acid metabolism, by forming a thioester with CoA. Has some preference toward medium-chain substrates. Plays a role in adipocyte differentiation.</text>
</comment>
<dbReference type="PANTHER" id="PTHR43201:SF5">
    <property type="entry name" value="MEDIUM-CHAIN ACYL-COA LIGASE ACSF2, MITOCHONDRIAL"/>
    <property type="match status" value="1"/>
</dbReference>
<name>A0AAV4EPB8_9GAST</name>
<feature type="domain" description="AMP-dependent synthetase/ligase" evidence="8">
    <location>
        <begin position="21"/>
        <end position="301"/>
    </location>
</feature>
<evidence type="ECO:0000256" key="7">
    <source>
        <dbReference type="SAM" id="MobiDB-lite"/>
    </source>
</evidence>
<comment type="similarity">
    <text evidence="1">Belongs to the ATP-dependent AMP-binding enzyme family.</text>
</comment>
<gene>
    <name evidence="10" type="ORF">ElyMa_003578300</name>
</gene>
<proteinExistence type="inferred from homology"/>
<sequence length="674" mass="74685">MDAQGTTTLVDRLLQLRDEDEEKEAFVFYNSAFERSSITRNELVQLASRFAYVLKSSGIGYRDAVVNTVPNSLERLVTDMGIIMAGAAPVNSIPALTTGEIFFSTARRSEAKAVVVYPGASENSDWLLLKDGIHGSVSLDKGVLGNGVKESGEESMGEVNRKHDAFEESVTYGKFVLDYRSEQAPKMAKAIVLSRRTDWQCENIPTVPHFIDFLRSLGEEQMFIERQVVSSDVGYYHTTTGTTGMQKIVPRLHSSLLKVAEVVGQMAPCRLPILFVTLSLGWNSGFPFMFFHFGSICVMIDNLDLANGGMKNTGHQNLDKKVQEQQRNGHHTNSCSSKTSPVEKSDGLSQGFELNRFKVVENGRDCDGLNHVTKNDTKNTDLASSDSIYEVYWHAIDTESIPFAHLSPTEIDGMARINKRVETHGQQPSSRMAFVVTGGLPIKQSTVSCALESVCQNLVVFYGMTEAGVLSYNVVSSAEDYTEGQCGRLYRGVQCRITDDLGNVLPAGQTGNIEFKTETMFNGFLRNVEKTKQAFTPDGWFVTADLGFFKDDDTLTVLCRRDDVILHGSVLIYPTAIEAVLRRCPGVNDVVVVPVPDRLKHQNVCACVIRAPGETFSEQDLKNKMDAMLAFPRNVEIQTPQHVVFMDNFPLVQNAKINRKLLAQIATESISHLH</sequence>
<evidence type="ECO:0000259" key="8">
    <source>
        <dbReference type="Pfam" id="PF00501"/>
    </source>
</evidence>
<evidence type="ECO:0000256" key="3">
    <source>
        <dbReference type="ARBA" id="ARBA00037247"/>
    </source>
</evidence>
<dbReference type="Pfam" id="PF13193">
    <property type="entry name" value="AMP-binding_C"/>
    <property type="match status" value="1"/>
</dbReference>
<dbReference type="PANTHER" id="PTHR43201">
    <property type="entry name" value="ACYL-COA SYNTHETASE"/>
    <property type="match status" value="1"/>
</dbReference>
<dbReference type="GO" id="GO:0031956">
    <property type="term" value="F:medium-chain fatty acid-CoA ligase activity"/>
    <property type="evidence" value="ECO:0007669"/>
    <property type="project" value="TreeGrafter"/>
</dbReference>
<evidence type="ECO:0000256" key="4">
    <source>
        <dbReference type="ARBA" id="ARBA00039638"/>
    </source>
</evidence>
<comment type="caution">
    <text evidence="10">The sequence shown here is derived from an EMBL/GenBank/DDBJ whole genome shotgun (WGS) entry which is preliminary data.</text>
</comment>
<dbReference type="SUPFAM" id="SSF56801">
    <property type="entry name" value="Acetyl-CoA synthetase-like"/>
    <property type="match status" value="2"/>
</dbReference>
<dbReference type="Gene3D" id="3.30.300.30">
    <property type="match status" value="1"/>
</dbReference>
<dbReference type="Proteomes" id="UP000762676">
    <property type="component" value="Unassembled WGS sequence"/>
</dbReference>